<dbReference type="STRING" id="83656.B1H18_00740"/>
<dbReference type="PANTHER" id="PTHR43646">
    <property type="entry name" value="GLYCOSYLTRANSFERASE"/>
    <property type="match status" value="1"/>
</dbReference>
<dbReference type="InterPro" id="IPR029044">
    <property type="entry name" value="Nucleotide-diphossugar_trans"/>
</dbReference>
<accession>A0A1V4AG22</accession>
<dbReference type="Gene3D" id="3.90.550.10">
    <property type="entry name" value="Spore Coat Polysaccharide Biosynthesis Protein SpsA, Chain A"/>
    <property type="match status" value="1"/>
</dbReference>
<dbReference type="Pfam" id="PF00535">
    <property type="entry name" value="Glycos_transf_2"/>
    <property type="match status" value="1"/>
</dbReference>
<dbReference type="SUPFAM" id="SSF53448">
    <property type="entry name" value="Nucleotide-diphospho-sugar transferases"/>
    <property type="match status" value="1"/>
</dbReference>
<comment type="subcellular location">
    <subcellularLocation>
        <location evidence="1">Cell membrane</location>
    </subcellularLocation>
</comment>
<evidence type="ECO:0000256" key="4">
    <source>
        <dbReference type="ARBA" id="ARBA00022679"/>
    </source>
</evidence>
<evidence type="ECO:0000256" key="1">
    <source>
        <dbReference type="ARBA" id="ARBA00004236"/>
    </source>
</evidence>
<comment type="similarity">
    <text evidence="8">Belongs to the glycosyltransferase 2 family. CrtQ subfamily.</text>
</comment>
<evidence type="ECO:0000259" key="10">
    <source>
        <dbReference type="Pfam" id="PF00535"/>
    </source>
</evidence>
<gene>
    <name evidence="11" type="ORF">B1H18_00740</name>
</gene>
<dbReference type="AlphaFoldDB" id="A0A1V4AG22"/>
<evidence type="ECO:0000256" key="2">
    <source>
        <dbReference type="ARBA" id="ARBA00022475"/>
    </source>
</evidence>
<feature type="domain" description="Glycosyltransferase 2-like" evidence="10">
    <location>
        <begin position="22"/>
        <end position="191"/>
    </location>
</feature>
<comment type="function">
    <text evidence="6">Catalyzes the glycosylation of 4,4'-diaponeurosporenoate, i.e. the esterification of glucose at the C1'' position with the carboxyl group of 4,4'-diaponeurosporenic acid, to form glycosyl-4,4'-diaponeurosporenoate. This is a step in the biosynthesis of staphyloxanthin, an orange pigment present in most staphylococci strains.</text>
</comment>
<evidence type="ECO:0000256" key="9">
    <source>
        <dbReference type="ARBA" id="ARBA00040345"/>
    </source>
</evidence>
<dbReference type="EMBL" id="MVFC01000001">
    <property type="protein sequence ID" value="OON82628.1"/>
    <property type="molecule type" value="Genomic_DNA"/>
</dbReference>
<dbReference type="GO" id="GO:0005886">
    <property type="term" value="C:plasma membrane"/>
    <property type="evidence" value="ECO:0007669"/>
    <property type="project" value="UniProtKB-SubCell"/>
</dbReference>
<evidence type="ECO:0000256" key="6">
    <source>
        <dbReference type="ARBA" id="ARBA00037281"/>
    </source>
</evidence>
<keyword evidence="5" id="KW-0472">Membrane</keyword>
<evidence type="ECO:0000256" key="8">
    <source>
        <dbReference type="ARBA" id="ARBA00038120"/>
    </source>
</evidence>
<organism evidence="11 12">
    <name type="scientific">Streptomyces tsukubensis</name>
    <dbReference type="NCBI Taxonomy" id="83656"/>
    <lineage>
        <taxon>Bacteria</taxon>
        <taxon>Bacillati</taxon>
        <taxon>Actinomycetota</taxon>
        <taxon>Actinomycetes</taxon>
        <taxon>Kitasatosporales</taxon>
        <taxon>Streptomycetaceae</taxon>
        <taxon>Streptomyces</taxon>
    </lineage>
</organism>
<proteinExistence type="inferred from homology"/>
<dbReference type="OrthoDB" id="9777873at2"/>
<evidence type="ECO:0000256" key="5">
    <source>
        <dbReference type="ARBA" id="ARBA00023136"/>
    </source>
</evidence>
<evidence type="ECO:0000256" key="3">
    <source>
        <dbReference type="ARBA" id="ARBA00022676"/>
    </source>
</evidence>
<dbReference type="GO" id="GO:0016757">
    <property type="term" value="F:glycosyltransferase activity"/>
    <property type="evidence" value="ECO:0007669"/>
    <property type="project" value="UniProtKB-KW"/>
</dbReference>
<dbReference type="InterPro" id="IPR001173">
    <property type="entry name" value="Glyco_trans_2-like"/>
</dbReference>
<evidence type="ECO:0000256" key="7">
    <source>
        <dbReference type="ARBA" id="ARBA00037904"/>
    </source>
</evidence>
<name>A0A1V4AG22_9ACTN</name>
<dbReference type="PANTHER" id="PTHR43646:SF2">
    <property type="entry name" value="GLYCOSYLTRANSFERASE 2-LIKE DOMAIN-CONTAINING PROTEIN"/>
    <property type="match status" value="1"/>
</dbReference>
<dbReference type="Proteomes" id="UP000190539">
    <property type="component" value="Unassembled WGS sequence"/>
</dbReference>
<dbReference type="RefSeq" id="WP_077963756.1">
    <property type="nucleotide sequence ID" value="NZ_CP045178.1"/>
</dbReference>
<keyword evidence="4" id="KW-0808">Transferase</keyword>
<keyword evidence="2" id="KW-1003">Cell membrane</keyword>
<protein>
    <recommendedName>
        <fullName evidence="9">4,4'-diaponeurosporenoate glycosyltransferase</fullName>
    </recommendedName>
</protein>
<comment type="pathway">
    <text evidence="7">Carotenoid biosynthesis; staphyloxanthin biosynthesis; staphyloxanthin from farnesyl diphosphate: step 4/5.</text>
</comment>
<comment type="caution">
    <text evidence="11">The sequence shown here is derived from an EMBL/GenBank/DDBJ whole genome shotgun (WGS) entry which is preliminary data.</text>
</comment>
<sequence length="263" mass="28154">MREARSASDERAERRPPPAIAVVVPAHNESALLGATLRSTRAAARRLGPDGPRVVTVVAADACTDGTAAVARRHGAHVVEVSRRNVGAARAAAVTAALGLLGEDAWRTWIAVTDADTVVPARWLSHQLFHAGRGWECVVGTVRVASHPPVDKAVLHRHDALYFAGRPPVRRLPWDHPHVHGANLGVTAEAYRSAGGFPPLTHGEDRALVAALEREGRRILRTDRCPVRTAGRSTPRAPHGFGAFLRALDHPAETGAEPPELPR</sequence>
<reference evidence="11 12" key="1">
    <citation type="submission" date="2017-02" db="EMBL/GenBank/DDBJ databases">
        <title>Draft Genome Sequence of Streptomyces tsukubaensis F601, a Producer of the immunosuppressant tacrolimus FK506.</title>
        <authorList>
            <person name="Zong G."/>
            <person name="Zhong C."/>
            <person name="Fu J."/>
            <person name="Qin R."/>
            <person name="Cao G."/>
        </authorList>
    </citation>
    <scope>NUCLEOTIDE SEQUENCE [LARGE SCALE GENOMIC DNA]</scope>
    <source>
        <strain evidence="11 12">F601</strain>
    </source>
</reference>
<evidence type="ECO:0000313" key="11">
    <source>
        <dbReference type="EMBL" id="OON82628.1"/>
    </source>
</evidence>
<keyword evidence="3" id="KW-0328">Glycosyltransferase</keyword>
<evidence type="ECO:0000313" key="12">
    <source>
        <dbReference type="Proteomes" id="UP000190539"/>
    </source>
</evidence>
<keyword evidence="12" id="KW-1185">Reference proteome</keyword>